<dbReference type="PANTHER" id="PTHR46467:SF1">
    <property type="entry name" value="TETHER CONTAINING UBX DOMAIN FOR GLUT4"/>
    <property type="match status" value="1"/>
</dbReference>
<evidence type="ECO:0000313" key="2">
    <source>
        <dbReference type="Proteomes" id="UP000820818"/>
    </source>
</evidence>
<protein>
    <recommendedName>
        <fullName evidence="3">Tether containing UBX domain for GLUT4</fullName>
    </recommendedName>
</protein>
<dbReference type="GO" id="GO:0006886">
    <property type="term" value="P:intracellular protein transport"/>
    <property type="evidence" value="ECO:0007669"/>
    <property type="project" value="TreeGrafter"/>
</dbReference>
<dbReference type="CDD" id="cd17075">
    <property type="entry name" value="UBX1_UBXN9"/>
    <property type="match status" value="1"/>
</dbReference>
<dbReference type="GO" id="GO:0042593">
    <property type="term" value="P:glucose homeostasis"/>
    <property type="evidence" value="ECO:0007669"/>
    <property type="project" value="TreeGrafter"/>
</dbReference>
<dbReference type="PANTHER" id="PTHR46467">
    <property type="entry name" value="TETHER CONTAINING UBX DOMAIN FOR GLUT4"/>
    <property type="match status" value="1"/>
</dbReference>
<dbReference type="GO" id="GO:0012506">
    <property type="term" value="C:vesicle membrane"/>
    <property type="evidence" value="ECO:0007669"/>
    <property type="project" value="TreeGrafter"/>
</dbReference>
<dbReference type="EMBL" id="WJBH02000005">
    <property type="protein sequence ID" value="KAI9557803.1"/>
    <property type="molecule type" value="Genomic_DNA"/>
</dbReference>
<comment type="caution">
    <text evidence="1">The sequence shown here is derived from an EMBL/GenBank/DDBJ whole genome shotgun (WGS) entry which is preliminary data.</text>
</comment>
<dbReference type="SUPFAM" id="SSF54236">
    <property type="entry name" value="Ubiquitin-like"/>
    <property type="match status" value="1"/>
</dbReference>
<evidence type="ECO:0000313" key="1">
    <source>
        <dbReference type="EMBL" id="KAI9557803.1"/>
    </source>
</evidence>
<dbReference type="Proteomes" id="UP000820818">
    <property type="component" value="Linkage Group LG5"/>
</dbReference>
<dbReference type="AlphaFoldDB" id="A0AAD5PU14"/>
<dbReference type="GO" id="GO:0005634">
    <property type="term" value="C:nucleus"/>
    <property type="evidence" value="ECO:0007669"/>
    <property type="project" value="TreeGrafter"/>
</dbReference>
<name>A0AAD5PU14_9CRUS</name>
<keyword evidence="2" id="KW-1185">Reference proteome</keyword>
<gene>
    <name evidence="1" type="ORF">GHT06_014552</name>
</gene>
<dbReference type="GO" id="GO:0005737">
    <property type="term" value="C:cytoplasm"/>
    <property type="evidence" value="ECO:0007669"/>
    <property type="project" value="TreeGrafter"/>
</dbReference>
<accession>A0AAD5PU14</accession>
<dbReference type="InterPro" id="IPR059238">
    <property type="entry name" value="UBX1_UBXN9"/>
</dbReference>
<sequence>MYSKSRNANKPPGPPKISPVTLALQLVSGERLIAEFHPEVTLWDILQHWEAQNKLDPSLATLKADVPVCIYMRKEIATKEILQKTTLLQLEIFNGKAAIRYATKSPGVVEQLHVGGIIAPTPRIPSPEVQRREMGKLELENKKEETSTLVPGKGIEQFIPAEKKEFAVETKGPLQKESIEPIHITDEENRPVEPIHIAAEESGLACGEDSSLPSCQELEASEVKVAVEKSVNFLNEKGVLVYMPPQDINSTSTRHEEESYEYLDLTEEEEREMTNDLNCLNNQLRNAPLITAQLCREQEENRRLQLLEKYRRIVLRIQFSDRYVLQMPLPSEITLAEVKIQLLEYLDASIKVENFELFTTPPKQIIETSLSLQEICLTPSFLIYISSHCVLKEEFRLNPSDYAAAERDASRRLFRSLSIIAKDLRPKRPASDTSVVNKDKNVPKWLIMNR</sequence>
<proteinExistence type="predicted"/>
<reference evidence="1 2" key="1">
    <citation type="submission" date="2022-05" db="EMBL/GenBank/DDBJ databases">
        <title>A multi-omics perspective on studying reproductive biology in Daphnia sinensis.</title>
        <authorList>
            <person name="Jia J."/>
        </authorList>
    </citation>
    <scope>NUCLEOTIDE SEQUENCE [LARGE SCALE GENOMIC DNA]</scope>
    <source>
        <strain evidence="1 2">WSL</strain>
    </source>
</reference>
<dbReference type="InterPro" id="IPR029071">
    <property type="entry name" value="Ubiquitin-like_domsf"/>
</dbReference>
<evidence type="ECO:0008006" key="3">
    <source>
        <dbReference type="Google" id="ProtNLM"/>
    </source>
</evidence>
<organism evidence="1 2">
    <name type="scientific">Daphnia sinensis</name>
    <dbReference type="NCBI Taxonomy" id="1820382"/>
    <lineage>
        <taxon>Eukaryota</taxon>
        <taxon>Metazoa</taxon>
        <taxon>Ecdysozoa</taxon>
        <taxon>Arthropoda</taxon>
        <taxon>Crustacea</taxon>
        <taxon>Branchiopoda</taxon>
        <taxon>Diplostraca</taxon>
        <taxon>Cladocera</taxon>
        <taxon>Anomopoda</taxon>
        <taxon>Daphniidae</taxon>
        <taxon>Daphnia</taxon>
        <taxon>Daphnia similis group</taxon>
    </lineage>
</organism>